<evidence type="ECO:0000313" key="2">
    <source>
        <dbReference type="EMBL" id="KAL3795499.1"/>
    </source>
</evidence>
<dbReference type="Gene3D" id="3.40.50.1110">
    <property type="entry name" value="SGNH hydrolase"/>
    <property type="match status" value="1"/>
</dbReference>
<dbReference type="EMBL" id="JALLPJ020000317">
    <property type="protein sequence ID" value="KAL3795499.1"/>
    <property type="molecule type" value="Genomic_DNA"/>
</dbReference>
<sequence length="367" mass="41374">MKRMIVLSIIVIITSASAFIPQQTIVCKRVTELSMEVKHKRGARVAFVGNSIQYFNDTPRFLTQLCRHETQDSCTLADMPYDAFIEHQDSCFCGGTNLSELWQQGNGMLKHGYRSKEAITGIDEDGNDVYDVGAPTVEDLLQHDWDFVIFNDHTQGPVRKDSRDATIDILVNKYIPLIAHCKAVPVIIETAAYRFEGINNSQDLGTAIEFQKKIRDGILCYIDVLNRELPSVNRPRIAPVGAAFLHVYKENVELWQQLFDSFDNFHPSPKGTFLQGCVLFCTMLGSPPPLPYNEREIASLWKDARMMNPVNRTKGYEIMPFPTVEEAIYFCRVAELIFLAVSELCRCVGVPISCGCVVNKGIVMGFE</sequence>
<keyword evidence="3" id="KW-1185">Reference proteome</keyword>
<gene>
    <name evidence="2" type="ORF">ACHAWO_003299</name>
</gene>
<organism evidence="2 3">
    <name type="scientific">Cyclotella atomus</name>
    <dbReference type="NCBI Taxonomy" id="382360"/>
    <lineage>
        <taxon>Eukaryota</taxon>
        <taxon>Sar</taxon>
        <taxon>Stramenopiles</taxon>
        <taxon>Ochrophyta</taxon>
        <taxon>Bacillariophyta</taxon>
        <taxon>Coscinodiscophyceae</taxon>
        <taxon>Thalassiosirophycidae</taxon>
        <taxon>Stephanodiscales</taxon>
        <taxon>Stephanodiscaceae</taxon>
        <taxon>Cyclotella</taxon>
    </lineage>
</organism>
<protein>
    <submittedName>
        <fullName evidence="2">Uncharacterized protein</fullName>
    </submittedName>
</protein>
<dbReference type="AlphaFoldDB" id="A0ABD3Q6A0"/>
<proteinExistence type="predicted"/>
<reference evidence="2 3" key="1">
    <citation type="submission" date="2024-10" db="EMBL/GenBank/DDBJ databases">
        <title>Updated reference genomes for cyclostephanoid diatoms.</title>
        <authorList>
            <person name="Roberts W.R."/>
            <person name="Alverson A.J."/>
        </authorList>
    </citation>
    <scope>NUCLEOTIDE SEQUENCE [LARGE SCALE GENOMIC DNA]</scope>
    <source>
        <strain evidence="2 3">AJA010-31</strain>
    </source>
</reference>
<evidence type="ECO:0000256" key="1">
    <source>
        <dbReference type="SAM" id="SignalP"/>
    </source>
</evidence>
<feature type="signal peptide" evidence="1">
    <location>
        <begin position="1"/>
        <end position="18"/>
    </location>
</feature>
<dbReference type="InterPro" id="IPR036514">
    <property type="entry name" value="SGNH_hydro_sf"/>
</dbReference>
<name>A0ABD3Q6A0_9STRA</name>
<evidence type="ECO:0000313" key="3">
    <source>
        <dbReference type="Proteomes" id="UP001530400"/>
    </source>
</evidence>
<feature type="chain" id="PRO_5044745123" evidence="1">
    <location>
        <begin position="19"/>
        <end position="367"/>
    </location>
</feature>
<comment type="caution">
    <text evidence="2">The sequence shown here is derived from an EMBL/GenBank/DDBJ whole genome shotgun (WGS) entry which is preliminary data.</text>
</comment>
<accession>A0ABD3Q6A0</accession>
<keyword evidence="1" id="KW-0732">Signal</keyword>
<dbReference type="Proteomes" id="UP001530400">
    <property type="component" value="Unassembled WGS sequence"/>
</dbReference>